<dbReference type="PANTHER" id="PTHR22870:SF408">
    <property type="entry name" value="OS09G0560450 PROTEIN"/>
    <property type="match status" value="1"/>
</dbReference>
<feature type="repeat" description="RCC1" evidence="2">
    <location>
        <begin position="1"/>
        <end position="55"/>
    </location>
</feature>
<accession>A0A1B0B101</accession>
<feature type="repeat" description="RCC1" evidence="2">
    <location>
        <begin position="330"/>
        <end position="379"/>
    </location>
</feature>
<evidence type="ECO:0000256" key="1">
    <source>
        <dbReference type="ARBA" id="ARBA00022737"/>
    </source>
</evidence>
<dbReference type="STRING" id="67801.A0A1B0B101"/>
<evidence type="ECO:0000313" key="6">
    <source>
        <dbReference type="Proteomes" id="UP000092460"/>
    </source>
</evidence>
<dbReference type="InterPro" id="IPR000408">
    <property type="entry name" value="Reg_chr_condens"/>
</dbReference>
<keyword evidence="6" id="KW-1185">Reference proteome</keyword>
<name>A0A1B0B101_9MUSC</name>
<dbReference type="AlphaFoldDB" id="A0A1B0B101"/>
<dbReference type="PROSITE" id="PS50012">
    <property type="entry name" value="RCC1_3"/>
    <property type="match status" value="5"/>
</dbReference>
<protein>
    <recommendedName>
        <fullName evidence="4">RCC1-like domain-containing protein</fullName>
    </recommendedName>
</protein>
<evidence type="ECO:0000256" key="2">
    <source>
        <dbReference type="PROSITE-ProRule" id="PRU00235"/>
    </source>
</evidence>
<dbReference type="PANTHER" id="PTHR22870">
    <property type="entry name" value="REGULATOR OF CHROMOSOME CONDENSATION"/>
    <property type="match status" value="1"/>
</dbReference>
<keyword evidence="1" id="KW-0677">Repeat</keyword>
<dbReference type="EMBL" id="JXJN01006918">
    <property type="status" value="NOT_ANNOTATED_CDS"/>
    <property type="molecule type" value="Genomic_DNA"/>
</dbReference>
<dbReference type="SUPFAM" id="SSF50985">
    <property type="entry name" value="RCC1/BLIP-II"/>
    <property type="match status" value="1"/>
</dbReference>
<reference evidence="5" key="2">
    <citation type="submission" date="2020-05" db="UniProtKB">
        <authorList>
            <consortium name="EnsemblMetazoa"/>
        </authorList>
    </citation>
    <scope>IDENTIFICATION</scope>
    <source>
        <strain evidence="5">IAEA</strain>
    </source>
</reference>
<dbReference type="InterPro" id="IPR009091">
    <property type="entry name" value="RCC1/BLIP-II"/>
</dbReference>
<feature type="domain" description="RCC1-like" evidence="4">
    <location>
        <begin position="3"/>
        <end position="374"/>
    </location>
</feature>
<feature type="repeat" description="RCC1" evidence="2">
    <location>
        <begin position="56"/>
        <end position="110"/>
    </location>
</feature>
<feature type="region of interest" description="Disordered" evidence="3">
    <location>
        <begin position="452"/>
        <end position="475"/>
    </location>
</feature>
<proteinExistence type="predicted"/>
<reference evidence="6" key="1">
    <citation type="submission" date="2015-01" db="EMBL/GenBank/DDBJ databases">
        <authorList>
            <person name="Aksoy S."/>
            <person name="Warren W."/>
            <person name="Wilson R.K."/>
        </authorList>
    </citation>
    <scope>NUCLEOTIDE SEQUENCE [LARGE SCALE GENOMIC DNA]</scope>
    <source>
        <strain evidence="6">IAEA</strain>
    </source>
</reference>
<dbReference type="Proteomes" id="UP000092460">
    <property type="component" value="Unassembled WGS sequence"/>
</dbReference>
<evidence type="ECO:0000313" key="5">
    <source>
        <dbReference type="EnsemblMetazoa" id="GPPI015235-PA"/>
    </source>
</evidence>
<sequence length="963" mass="104640">MAVFAWGANSHGQLGLGYESEMSMEPQRLKKYSFTVTSVRSIRGGGGHVLVLDACGQLHACGWNNRGQLGLDITQDNISEFKMIPMKFFKDSPIDLMACGWDSSGCITSDRKLFLWGSNAFQQLGVCHRGFTSVRKPMQIQLPGNDTPLRLSLGMRHSAILTSEWKVYIYGRMKLSDNISEMLSIVKITQSLLVVKIASRWSEEYCIKNIASGQNHVLMHLGPIEDNYAEEEKNTASKRVEVFGDNKYGQANAFQFEEKIIRLAAGWTHNSVLLKNNSVLSWGRNSYGQLGWGQFTENHAIPMQLSVSPVIVPIDLHLGSEHGLMVTKEGDVFTWGWNEHGNCGNNSTNNIATPTLVDLPTACKIAACGAGFCFAICAKNNITHFLLLDLKFEYSKTFERERLLRIALNNMLCDIEFSGKGLTSISNHFTFQISCLATSEEEDDTQKIISEEEEQQQQSLPQQLVNENESSTDYQAAEDELEEEKALNIALDECRKERKSKNSLAKGIKKLKQQFPIWNTKEIVNPQKKSLGSQTNVTITEPIWRQCLLSKGADVNGESSDDAAELGENEWHNKLELNCRRSTNNAYVQEVQRAIYGDTTGHPASGSMDYYKAAQNYAVYGKDFLDFPENLLPLLNDKTNSGNENTSNISTNFGNGLYPTPISTPTTSCENNNVGLGLNNLGKPVNTACSTTCSSGNSATPAAVAAAAAASSAAYYQMCNSIQQPARATANAAAGNNAAAAAAYGMFLGNKVTYVATGPTAPPLVYNQHTSTTTNFISNSLANAALASSPAILYSNPMLTTTTQQYLNTFFKETQFLSTAGGASSAQGSAVGTTTGIYERLVYAQMLQQQIYHQTQQQAAAVAAMFQHKQRASAAAVAASVRATTNGSNNLINSNNSNNTAQVATIVASSNSSLPALNLCSRQATMTIGNSPDFLLIKQQTNATNAIAIVANGTEDATNALTD</sequence>
<dbReference type="VEuPathDB" id="VectorBase:GPPI015235"/>
<feature type="repeat" description="RCC1" evidence="2">
    <location>
        <begin position="111"/>
        <end position="164"/>
    </location>
</feature>
<feature type="repeat" description="RCC1" evidence="2">
    <location>
        <begin position="277"/>
        <end position="329"/>
    </location>
</feature>
<dbReference type="PRINTS" id="PR00633">
    <property type="entry name" value="RCCNDNSATION"/>
</dbReference>
<dbReference type="Gene3D" id="2.130.10.30">
    <property type="entry name" value="Regulator of chromosome condensation 1/beta-lactamase-inhibitor protein II"/>
    <property type="match status" value="2"/>
</dbReference>
<dbReference type="Pfam" id="PF25390">
    <property type="entry name" value="WD40_RLD"/>
    <property type="match status" value="1"/>
</dbReference>
<dbReference type="InterPro" id="IPR058923">
    <property type="entry name" value="RCC1-like_dom"/>
</dbReference>
<evidence type="ECO:0000259" key="4">
    <source>
        <dbReference type="Pfam" id="PF25390"/>
    </source>
</evidence>
<feature type="compositionally biased region" description="Polar residues" evidence="3">
    <location>
        <begin position="459"/>
        <end position="474"/>
    </location>
</feature>
<evidence type="ECO:0000256" key="3">
    <source>
        <dbReference type="SAM" id="MobiDB-lite"/>
    </source>
</evidence>
<dbReference type="EnsemblMetazoa" id="GPPI015235-RA">
    <property type="protein sequence ID" value="GPPI015235-PA"/>
    <property type="gene ID" value="GPPI015235"/>
</dbReference>
<dbReference type="InterPro" id="IPR051210">
    <property type="entry name" value="Ub_ligase/GEF_domain"/>
</dbReference>
<organism evidence="5 6">
    <name type="scientific">Glossina palpalis gambiensis</name>
    <dbReference type="NCBI Taxonomy" id="67801"/>
    <lineage>
        <taxon>Eukaryota</taxon>
        <taxon>Metazoa</taxon>
        <taxon>Ecdysozoa</taxon>
        <taxon>Arthropoda</taxon>
        <taxon>Hexapoda</taxon>
        <taxon>Insecta</taxon>
        <taxon>Pterygota</taxon>
        <taxon>Neoptera</taxon>
        <taxon>Endopterygota</taxon>
        <taxon>Diptera</taxon>
        <taxon>Brachycera</taxon>
        <taxon>Muscomorpha</taxon>
        <taxon>Hippoboscoidea</taxon>
        <taxon>Glossinidae</taxon>
        <taxon>Glossina</taxon>
    </lineage>
</organism>